<evidence type="ECO:0000313" key="2">
    <source>
        <dbReference type="EMBL" id="QYZ78459.1"/>
    </source>
</evidence>
<dbReference type="KEGG" id="mfk:E2N92_02950"/>
<keyword evidence="1" id="KW-1133">Transmembrane helix</keyword>
<keyword evidence="3" id="KW-1185">Reference proteome</keyword>
<evidence type="ECO:0000256" key="1">
    <source>
        <dbReference type="SAM" id="Phobius"/>
    </source>
</evidence>
<evidence type="ECO:0000313" key="3">
    <source>
        <dbReference type="Proteomes" id="UP000826709"/>
    </source>
</evidence>
<dbReference type="RefSeq" id="WP_220682219.1">
    <property type="nucleotide sequence ID" value="NZ_CP037968.1"/>
</dbReference>
<sequence>MPTPQEEKVPYYKIALILILGLGIIILIPYILGFIVGLTGEGAYLVCAHVVNESEARNGTVVHLTDEDLRQYPALQILETEDSFPTGELRAEGKIKDPQEAREFIERFTRTAEVPDRYVEYRGNYYWIDVTIS</sequence>
<dbReference type="Proteomes" id="UP000826709">
    <property type="component" value="Chromosome"/>
</dbReference>
<gene>
    <name evidence="2" type="ORF">E2N92_02950</name>
</gene>
<keyword evidence="1" id="KW-0812">Transmembrane</keyword>
<organism evidence="2 3">
    <name type="scientific">Methanofollis formosanus</name>
    <dbReference type="NCBI Taxonomy" id="299308"/>
    <lineage>
        <taxon>Archaea</taxon>
        <taxon>Methanobacteriati</taxon>
        <taxon>Methanobacteriota</taxon>
        <taxon>Stenosarchaea group</taxon>
        <taxon>Methanomicrobia</taxon>
        <taxon>Methanomicrobiales</taxon>
        <taxon>Methanomicrobiaceae</taxon>
        <taxon>Methanofollis</taxon>
    </lineage>
</organism>
<name>A0A8G1A129_9EURY</name>
<dbReference type="EMBL" id="CP037968">
    <property type="protein sequence ID" value="QYZ78459.1"/>
    <property type="molecule type" value="Genomic_DNA"/>
</dbReference>
<dbReference type="AlphaFoldDB" id="A0A8G1A129"/>
<reference evidence="2" key="2">
    <citation type="submission" date="2019-03" db="EMBL/GenBank/DDBJ databases">
        <authorList>
            <person name="Chen S.-C."/>
            <person name="Wu S.-Y."/>
            <person name="Lai M.-C."/>
        </authorList>
    </citation>
    <scope>NUCLEOTIDE SEQUENCE</scope>
    <source>
        <strain evidence="2">ML15</strain>
    </source>
</reference>
<feature type="transmembrane region" description="Helical" evidence="1">
    <location>
        <begin position="12"/>
        <end position="36"/>
    </location>
</feature>
<reference evidence="2" key="1">
    <citation type="journal article" date="2005" name="Int. J. Syst. Evol. Microbiol.">
        <title>Methanofollis formosanus sp. nov., isolated from a fish pond.</title>
        <authorList>
            <person name="Wu S.Y."/>
            <person name="Chen S.C."/>
            <person name="Lai M.C."/>
        </authorList>
    </citation>
    <scope>NUCLEOTIDE SEQUENCE</scope>
    <source>
        <strain evidence="2">ML15</strain>
    </source>
</reference>
<keyword evidence="1" id="KW-0472">Membrane</keyword>
<proteinExistence type="predicted"/>
<accession>A0A8G1A129</accession>
<protein>
    <submittedName>
        <fullName evidence="2">Uncharacterized protein</fullName>
    </submittedName>
</protein>